<dbReference type="InterPro" id="IPR029058">
    <property type="entry name" value="AB_hydrolase_fold"/>
</dbReference>
<evidence type="ECO:0000259" key="2">
    <source>
        <dbReference type="Pfam" id="PF12770"/>
    </source>
</evidence>
<dbReference type="EMBL" id="CP162607">
    <property type="protein sequence ID" value="XDK38123.1"/>
    <property type="molecule type" value="Genomic_DNA"/>
</dbReference>
<reference evidence="4" key="1">
    <citation type="submission" date="2024-07" db="EMBL/GenBank/DDBJ databases">
        <title>Identification and characteristics of a novel species of coltsfoot's symbiotic bacteria.</title>
        <authorList>
            <person name="Juszczyk A."/>
            <person name="Jasielczuk I."/>
            <person name="Gurgul A."/>
            <person name="Rogala M."/>
            <person name="Kowalczyk A."/>
            <person name="Szmatola T."/>
            <person name="Kosecka-Strojek M."/>
            <person name="Arent Z."/>
            <person name="Latowski D."/>
        </authorList>
    </citation>
    <scope>NUCLEOTIDE SEQUENCE</scope>
    <source>
        <strain evidence="4">Hg7Tf</strain>
    </source>
</reference>
<dbReference type="InterPro" id="IPR003386">
    <property type="entry name" value="LACT/PDAT_acylTrfase"/>
</dbReference>
<feature type="compositionally biased region" description="Polar residues" evidence="1">
    <location>
        <begin position="1230"/>
        <end position="1240"/>
    </location>
</feature>
<organism evidence="4">
    <name type="scientific">Pseudomonas sp. Hg7Tf</name>
    <dbReference type="NCBI Taxonomy" id="3236988"/>
    <lineage>
        <taxon>Bacteria</taxon>
        <taxon>Pseudomonadati</taxon>
        <taxon>Pseudomonadota</taxon>
        <taxon>Gammaproteobacteria</taxon>
        <taxon>Pseudomonadales</taxon>
        <taxon>Pseudomonadaceae</taxon>
        <taxon>Pseudomonas</taxon>
    </lineage>
</organism>
<feature type="region of interest" description="Disordered" evidence="1">
    <location>
        <begin position="1206"/>
        <end position="1242"/>
    </location>
</feature>
<gene>
    <name evidence="4" type="ORF">AB4Y39_05490</name>
</gene>
<evidence type="ECO:0000259" key="3">
    <source>
        <dbReference type="Pfam" id="PF24096"/>
    </source>
</evidence>
<dbReference type="InterPro" id="IPR055803">
    <property type="entry name" value="DUF7379"/>
</dbReference>
<name>A0AB39I620_9PSED</name>
<feature type="compositionally biased region" description="Low complexity" evidence="1">
    <location>
        <begin position="20"/>
        <end position="37"/>
    </location>
</feature>
<evidence type="ECO:0000313" key="4">
    <source>
        <dbReference type="EMBL" id="XDK38123.1"/>
    </source>
</evidence>
<dbReference type="RefSeq" id="WP_368491781.1">
    <property type="nucleotide sequence ID" value="NZ_CP162607.1"/>
</dbReference>
<proteinExistence type="predicted"/>
<dbReference type="Pfam" id="PF02450">
    <property type="entry name" value="LCAT"/>
    <property type="match status" value="1"/>
</dbReference>
<feature type="domain" description="DUF7379" evidence="3">
    <location>
        <begin position="214"/>
        <end position="295"/>
    </location>
</feature>
<feature type="domain" description="CHAT" evidence="2">
    <location>
        <begin position="1292"/>
        <end position="1577"/>
    </location>
</feature>
<evidence type="ECO:0000256" key="1">
    <source>
        <dbReference type="SAM" id="MobiDB-lite"/>
    </source>
</evidence>
<dbReference type="Pfam" id="PF12770">
    <property type="entry name" value="CHAT"/>
    <property type="match status" value="1"/>
</dbReference>
<dbReference type="InterPro" id="IPR024983">
    <property type="entry name" value="CHAT_dom"/>
</dbReference>
<accession>A0AB39I620</accession>
<dbReference type="GO" id="GO:0008374">
    <property type="term" value="F:O-acyltransferase activity"/>
    <property type="evidence" value="ECO:0007669"/>
    <property type="project" value="InterPro"/>
</dbReference>
<dbReference type="Gene3D" id="3.40.50.1820">
    <property type="entry name" value="alpha/beta hydrolase"/>
    <property type="match status" value="1"/>
</dbReference>
<feature type="region of interest" description="Disordered" evidence="1">
    <location>
        <begin position="1"/>
        <end position="37"/>
    </location>
</feature>
<dbReference type="Pfam" id="PF24096">
    <property type="entry name" value="DUF7379"/>
    <property type="match status" value="1"/>
</dbReference>
<dbReference type="PANTHER" id="PTHR37946">
    <property type="entry name" value="SLL1969 PROTEIN"/>
    <property type="match status" value="1"/>
</dbReference>
<dbReference type="PANTHER" id="PTHR37946:SF1">
    <property type="entry name" value="SLL1969 PROTEIN"/>
    <property type="match status" value="1"/>
</dbReference>
<sequence length="1933" mass="211036">MKPTDAPPLIKLPLSQHADGGPIAAPSRGARASRSASGGAFTTLENVRVLHTWQLARAARAGDAPRSETLHDPRALLALEASDGSTVFIRTDALVEQLRRTRPDVVDSDGAIDLARFTDIQGKNRGAADWIWRQVRQLVLDDDAITEVAKSLITDKVGGVAVDWAALKGATALMTAIEGQLAGPPGLYRWNGGALTSQDMITKEKALQADKPILLFIHGTGSHTLGSFGELPSTAAWKDLQLKFANQIVGLEHRTFSQSPIDNALQAVLQLPDKAQLQIISHSRGGLVADLLCMDPNAPHLPEWIKRYRREPRPDEVEREKHDPTLAEQRLAFAETEQAKLHHLVSLLKAKQINVTHYVRVAAPARGTALLSDNLDVFLSCLLNLVRKFATWGIGAAVGAVATPVAGGLAGQAAARSLKLLERVVLEIADKRLQPQVVPGIEAMLPEAPMAMLLARAVPLAKLKMAIVAGDTDDSASGILERVGYMFVNWALFDRARNDLVVNTDSMYGGLFDHVQEAHAMAVEGPQVNHFHYFRDAVSYRNRPLPSSLSDWLLDRGQSAVARDEQRSADEVILVKSLQVTETVVYIVPGIMGSSLQVGADTVWLDPLHLALKGLGGIAFDAPNVESHALIELAYKDLHDYLSATHSDVIDYDYDWRQPLQQLGRELALALREQLAQQPKKSIRLLAHSMGGLVVRAAFAQDTTLWADLVTHADGLVVMLGTPNHGAYSMVETLLGQSDTIRMLARVDVNNKLPTILQIVAAFPGALHLLPAPGFEDVGGNSPVDFFAAASWSQLALKNNDFWFGDELGARPGATVLTQVKAYWRALADNQWIDFAPERVSYIYGQGKNTPCGLDISGEQLMLRGTAQGDGTVTWRSGQLANLPDNRYWYMPVKHGELASSKDYFSEIECLLLKRTPKRLQRLPTSRAGERSSVLVSFRGGPVAYPTDAQLFGQVLGSANRLEPKPELTTLQINVLAMNLSCIQVPLICGHYRSDSISGAEATIDQTLVNGALSQRQRLGLHSGELGNATVVLVPRTAEEVHRETGRGALIVGLGEMSELTAEVVTQAVRSGVLRYLLNAVDQYAQAKRLDDPSKPDAPLHLHIASLLLGTNSSAQLTVDESIRAITLGVLQANRQYAAVCTGATGRAASVTRLDIVEMFVDAAICAGYAVATLDHELSGELSRLNSQLELAQAVQFGEGARPRLSVTSPSDYWPRLQVSNADGGRGSSDPETSNDSGSKPAQRFNYLYMGQRARVEALVDQRQPGLLEKMVDSALRGQNSTRYDSSAFFGNSLFQLMLPLGFKSAVRKSDNLILVLDDSSANLPWEMLESDGVPLIKRTRLVRQFITQRYRREVVRTDIMNACVIGNPSTRGYFTQFGIKGQQHSSDWLADLPGAQRESEAVGRVLDGAGYATWSLFSDASAVEVFDQLFARPYRVLVICAHGVYQSKDSNGQSRSGVVLSDGLLLTAAEIDRMETVPDLVFLSCCHLGKVSGFEPGGNRLAAGLAQELINMGVRCVVAAGWEVEDNAACCFSESFFSRLAIHGDPFAEAIACARLETLEQYPSCNTWGAYQAYGDPLFQLRLLPSGDGNNSCLRGSPELLDWLEELRLMAANPNPSTARGGFEQLRDYVDKRLKALPENWINQAEVQYGLGLLYSEWSEAQALARAREALLRAVACFNGRGCVPMTAVEKLIDVEVRQAYLVAVPAASAARANFKKANQLIEAAITRANHLSDACEASPGGVLARRQVMRGRALKRKAHITLLYSATQVKSKVLDKRIQKHLDDARLAYAVGQGTTAADWNPYAMLNRIQLEVMCQSGQQSISDLDRCEAEAQARYKRSFGVFDAVMKADVLLTRWLIVVTGGTTGTRLYTERELNDSYDDALAGQRISARQFDSVVRQLQMIASWLTWTGRIIEANVPENIARVLLRRRG</sequence>
<dbReference type="SUPFAM" id="SSF53474">
    <property type="entry name" value="alpha/beta-Hydrolases"/>
    <property type="match status" value="1"/>
</dbReference>
<dbReference type="GO" id="GO:0006629">
    <property type="term" value="P:lipid metabolic process"/>
    <property type="evidence" value="ECO:0007669"/>
    <property type="project" value="InterPro"/>
</dbReference>
<protein>
    <submittedName>
        <fullName evidence="4">CHAT domain-containing protein</fullName>
    </submittedName>
</protein>